<dbReference type="InterPro" id="IPR042087">
    <property type="entry name" value="DNA_pol_B_thumb"/>
</dbReference>
<dbReference type="GO" id="GO:0000166">
    <property type="term" value="F:nucleotide binding"/>
    <property type="evidence" value="ECO:0007669"/>
    <property type="project" value="InterPro"/>
</dbReference>
<feature type="domain" description="DNA-directed DNA polymerase family B multifunctional" evidence="7">
    <location>
        <begin position="6"/>
        <end position="206"/>
    </location>
</feature>
<evidence type="ECO:0000256" key="6">
    <source>
        <dbReference type="ARBA" id="ARBA00049244"/>
    </source>
</evidence>
<comment type="caution">
    <text evidence="8">The sequence shown here is derived from an EMBL/GenBank/DDBJ whole genome shotgun (WGS) entry which is preliminary data.</text>
</comment>
<dbReference type="InterPro" id="IPR043502">
    <property type="entry name" value="DNA/RNA_pol_sf"/>
</dbReference>
<dbReference type="EC" id="2.7.7.7" evidence="1"/>
<dbReference type="GO" id="GO:0003677">
    <property type="term" value="F:DNA binding"/>
    <property type="evidence" value="ECO:0007669"/>
    <property type="project" value="UniProtKB-KW"/>
</dbReference>
<sequence length="230" mass="26187">MLVHNTDSLLCKLGDKGRNEIDDFLKKVNEDMPGIMELELEGFYKRGVFITKKRYAMVTEDGKMEVKGLEFVRRDWAALAKRTQEEVLRAVLEEGSPEEAAEVVRSVTKDVQQGKAELEDLIIHTQLKKPIEEYKTEGPHVAAARRLKEAGKEVEPGMTISYIVEVGSGNVGDRAIPASEFEERDYDADYYIEHQILPAVLRVMEVLGYTEEELRYEETKQTRLGTFGND</sequence>
<dbReference type="Pfam" id="PF00136">
    <property type="entry name" value="DNA_pol_B"/>
    <property type="match status" value="1"/>
</dbReference>
<evidence type="ECO:0000256" key="3">
    <source>
        <dbReference type="ARBA" id="ARBA00022695"/>
    </source>
</evidence>
<evidence type="ECO:0000256" key="2">
    <source>
        <dbReference type="ARBA" id="ARBA00022679"/>
    </source>
</evidence>
<evidence type="ECO:0000256" key="5">
    <source>
        <dbReference type="ARBA" id="ARBA00023125"/>
    </source>
</evidence>
<comment type="catalytic activity">
    <reaction evidence="6">
        <text>DNA(n) + a 2'-deoxyribonucleoside 5'-triphosphate = DNA(n+1) + diphosphate</text>
        <dbReference type="Rhea" id="RHEA:22508"/>
        <dbReference type="Rhea" id="RHEA-COMP:17339"/>
        <dbReference type="Rhea" id="RHEA-COMP:17340"/>
        <dbReference type="ChEBI" id="CHEBI:33019"/>
        <dbReference type="ChEBI" id="CHEBI:61560"/>
        <dbReference type="ChEBI" id="CHEBI:173112"/>
        <dbReference type="EC" id="2.7.7.7"/>
    </reaction>
</comment>
<keyword evidence="5" id="KW-0238">DNA-binding</keyword>
<evidence type="ECO:0000313" key="9">
    <source>
        <dbReference type="Proteomes" id="UP000070344"/>
    </source>
</evidence>
<protein>
    <recommendedName>
        <fullName evidence="1">DNA-directed DNA polymerase</fullName>
        <ecNumber evidence="1">2.7.7.7</ecNumber>
    </recommendedName>
</protein>
<dbReference type="PANTHER" id="PTHR10322:SF23">
    <property type="entry name" value="DNA POLYMERASE DELTA CATALYTIC SUBUNIT"/>
    <property type="match status" value="1"/>
</dbReference>
<dbReference type="GO" id="GO:0003887">
    <property type="term" value="F:DNA-directed DNA polymerase activity"/>
    <property type="evidence" value="ECO:0007669"/>
    <property type="project" value="UniProtKB-KW"/>
</dbReference>
<evidence type="ECO:0000259" key="7">
    <source>
        <dbReference type="Pfam" id="PF00136"/>
    </source>
</evidence>
<organism evidence="8 9">
    <name type="scientific">candidate division MSBL1 archaeon SCGC-AAA259O05</name>
    <dbReference type="NCBI Taxonomy" id="1698271"/>
    <lineage>
        <taxon>Archaea</taxon>
        <taxon>Methanobacteriati</taxon>
        <taxon>Methanobacteriota</taxon>
        <taxon>candidate division MSBL1</taxon>
    </lineage>
</organism>
<evidence type="ECO:0000256" key="1">
    <source>
        <dbReference type="ARBA" id="ARBA00012417"/>
    </source>
</evidence>
<dbReference type="InterPro" id="IPR050240">
    <property type="entry name" value="DNA_pol_type-B"/>
</dbReference>
<reference evidence="8 9" key="1">
    <citation type="journal article" date="2016" name="Sci. Rep.">
        <title>Metabolic traits of an uncultured archaeal lineage -MSBL1- from brine pools of the Red Sea.</title>
        <authorList>
            <person name="Mwirichia R."/>
            <person name="Alam I."/>
            <person name="Rashid M."/>
            <person name="Vinu M."/>
            <person name="Ba-Alawi W."/>
            <person name="Anthony Kamau A."/>
            <person name="Kamanda Ngugi D."/>
            <person name="Goker M."/>
            <person name="Klenk H.P."/>
            <person name="Bajic V."/>
            <person name="Stingl U."/>
        </authorList>
    </citation>
    <scope>NUCLEOTIDE SEQUENCE [LARGE SCALE GENOMIC DNA]</scope>
    <source>
        <strain evidence="8">SCGC-AAA259O05</strain>
    </source>
</reference>
<dbReference type="AlphaFoldDB" id="A0A133V0T2"/>
<dbReference type="InterPro" id="IPR006134">
    <property type="entry name" value="DNA-dir_DNA_pol_B_multi_dom"/>
</dbReference>
<keyword evidence="3" id="KW-0548">Nucleotidyltransferase</keyword>
<evidence type="ECO:0000313" key="8">
    <source>
        <dbReference type="EMBL" id="KXB00057.1"/>
    </source>
</evidence>
<dbReference type="SUPFAM" id="SSF56672">
    <property type="entry name" value="DNA/RNA polymerases"/>
    <property type="match status" value="1"/>
</dbReference>
<dbReference type="Proteomes" id="UP000070344">
    <property type="component" value="Unassembled WGS sequence"/>
</dbReference>
<gene>
    <name evidence="8" type="ORF">AKJ41_04445</name>
</gene>
<dbReference type="Gene3D" id="3.90.1600.10">
    <property type="entry name" value="Palm domain of DNA polymerase"/>
    <property type="match status" value="1"/>
</dbReference>
<keyword evidence="4" id="KW-0239">DNA-directed DNA polymerase</keyword>
<dbReference type="InterPro" id="IPR023211">
    <property type="entry name" value="DNA_pol_palm_dom_sf"/>
</dbReference>
<accession>A0A133V0T2</accession>
<dbReference type="PANTHER" id="PTHR10322">
    <property type="entry name" value="DNA POLYMERASE CATALYTIC SUBUNIT"/>
    <property type="match status" value="1"/>
</dbReference>
<dbReference type="GO" id="GO:0006261">
    <property type="term" value="P:DNA-templated DNA replication"/>
    <property type="evidence" value="ECO:0007669"/>
    <property type="project" value="TreeGrafter"/>
</dbReference>
<dbReference type="Gene3D" id="1.10.132.60">
    <property type="entry name" value="DNA polymerase family B, C-terminal domain"/>
    <property type="match status" value="1"/>
</dbReference>
<name>A0A133V0T2_9EURY</name>
<evidence type="ECO:0000256" key="4">
    <source>
        <dbReference type="ARBA" id="ARBA00022932"/>
    </source>
</evidence>
<keyword evidence="2" id="KW-0808">Transferase</keyword>
<dbReference type="EMBL" id="LHXV01000059">
    <property type="protein sequence ID" value="KXB00057.1"/>
    <property type="molecule type" value="Genomic_DNA"/>
</dbReference>
<proteinExistence type="predicted"/>
<keyword evidence="9" id="KW-1185">Reference proteome</keyword>